<sequence>FLLKPLLRLNNQGAEYDNPVIESTKPAVNEVIDSSINFITIKYAIRVRLSTANISIFQLNERNEPLLGTNEKTWMFSTKPFKSGKHSESITGLLQLNEEGSSKFLQTNQSKFFNNIIQAFSKIIPVDEQGITTNSKWQMTLLPPKKCCYPLL</sequence>
<dbReference type="Proteomes" id="UP000232722">
    <property type="component" value="Unassembled WGS sequence"/>
</dbReference>
<proteinExistence type="predicted"/>
<reference evidence="1 2" key="2">
    <citation type="submission" date="2017-09" db="EMBL/GenBank/DDBJ databases">
        <title>Extensive intraspecific genome diversity in a model arbuscular mycorrhizal fungus.</title>
        <authorList>
            <person name="Chen E.C."/>
            <person name="Morin E."/>
            <person name="Beaudet D."/>
            <person name="Noel J."/>
            <person name="Ndikumana S."/>
            <person name="Charron P."/>
            <person name="St-Onge C."/>
            <person name="Giorgi J."/>
            <person name="Grigoriev I.V."/>
            <person name="Roux C."/>
            <person name="Martin F.M."/>
            <person name="Corradi N."/>
        </authorList>
    </citation>
    <scope>NUCLEOTIDE SEQUENCE [LARGE SCALE GENOMIC DNA]</scope>
    <source>
        <strain evidence="1 2">A5</strain>
    </source>
</reference>
<dbReference type="AlphaFoldDB" id="A0A2N0NGV0"/>
<reference evidence="1 2" key="1">
    <citation type="submission" date="2016-04" db="EMBL/GenBank/DDBJ databases">
        <title>Genome analyses suggest a sexual origin of heterokaryosis in a supposedly ancient asexual fungus.</title>
        <authorList>
            <person name="Ropars J."/>
            <person name="Sedzielewska K."/>
            <person name="Noel J."/>
            <person name="Charron P."/>
            <person name="Farinelli L."/>
            <person name="Marton T."/>
            <person name="Kruger M."/>
            <person name="Pelin A."/>
            <person name="Brachmann A."/>
            <person name="Corradi N."/>
        </authorList>
    </citation>
    <scope>NUCLEOTIDE SEQUENCE [LARGE SCALE GENOMIC DNA]</scope>
    <source>
        <strain evidence="1 2">A5</strain>
    </source>
</reference>
<comment type="caution">
    <text evidence="1">The sequence shown here is derived from an EMBL/GenBank/DDBJ whole genome shotgun (WGS) entry which is preliminary data.</text>
</comment>
<dbReference type="EMBL" id="LLXJ01007199">
    <property type="protein sequence ID" value="PKB93813.1"/>
    <property type="molecule type" value="Genomic_DNA"/>
</dbReference>
<feature type="non-terminal residue" evidence="1">
    <location>
        <position position="1"/>
    </location>
</feature>
<gene>
    <name evidence="1" type="ORF">RhiirA5_440258</name>
</gene>
<organism evidence="1 2">
    <name type="scientific">Rhizophagus irregularis</name>
    <dbReference type="NCBI Taxonomy" id="588596"/>
    <lineage>
        <taxon>Eukaryota</taxon>
        <taxon>Fungi</taxon>
        <taxon>Fungi incertae sedis</taxon>
        <taxon>Mucoromycota</taxon>
        <taxon>Glomeromycotina</taxon>
        <taxon>Glomeromycetes</taxon>
        <taxon>Glomerales</taxon>
        <taxon>Glomeraceae</taxon>
        <taxon>Rhizophagus</taxon>
    </lineage>
</organism>
<protein>
    <submittedName>
        <fullName evidence="1">Uncharacterized protein</fullName>
    </submittedName>
</protein>
<evidence type="ECO:0000313" key="1">
    <source>
        <dbReference type="EMBL" id="PKB93813.1"/>
    </source>
</evidence>
<name>A0A2N0NGV0_9GLOM</name>
<dbReference type="VEuPathDB" id="FungiDB:RhiirFUN_016483"/>
<evidence type="ECO:0000313" key="2">
    <source>
        <dbReference type="Proteomes" id="UP000232722"/>
    </source>
</evidence>
<accession>A0A2N0NGV0</accession>